<proteinExistence type="predicted"/>
<sequence length="170" mass="19879">MKIFKKIIGAILMTIYTITAVNAQEIDINYYPPKKDVVSAKNYNKGVRDLAYAYADIEEHPNRNLDYVDYWRVAVAYIYMGVDKETVYELLLKSKENNKQGFCIILNAQLNNSTNKITDSRFYKFLGQKRLVNLSDCSGVEIELENSNSNNFPKLEKQKNYFRWLKDKSF</sequence>
<evidence type="ECO:0000256" key="1">
    <source>
        <dbReference type="SAM" id="SignalP"/>
    </source>
</evidence>
<organism evidence="2 3">
    <name type="scientific">Winogradskyella haliclonae</name>
    <dbReference type="NCBI Taxonomy" id="2048558"/>
    <lineage>
        <taxon>Bacteria</taxon>
        <taxon>Pseudomonadati</taxon>
        <taxon>Bacteroidota</taxon>
        <taxon>Flavobacteriia</taxon>
        <taxon>Flavobacteriales</taxon>
        <taxon>Flavobacteriaceae</taxon>
        <taxon>Winogradskyella</taxon>
    </lineage>
</organism>
<dbReference type="EMBL" id="BMDQ01000001">
    <property type="protein sequence ID" value="GGI55946.1"/>
    <property type="molecule type" value="Genomic_DNA"/>
</dbReference>
<reference evidence="3" key="1">
    <citation type="journal article" date="2019" name="Int. J. Syst. Evol. Microbiol.">
        <title>The Global Catalogue of Microorganisms (GCM) 10K type strain sequencing project: providing services to taxonomists for standard genome sequencing and annotation.</title>
        <authorList>
            <consortium name="The Broad Institute Genomics Platform"/>
            <consortium name="The Broad Institute Genome Sequencing Center for Infectious Disease"/>
            <person name="Wu L."/>
            <person name="Ma J."/>
        </authorList>
    </citation>
    <scope>NUCLEOTIDE SEQUENCE [LARGE SCALE GENOMIC DNA]</scope>
    <source>
        <strain evidence="3">CCM 8681</strain>
    </source>
</reference>
<evidence type="ECO:0000313" key="3">
    <source>
        <dbReference type="Proteomes" id="UP000624701"/>
    </source>
</evidence>
<evidence type="ECO:0000313" key="2">
    <source>
        <dbReference type="EMBL" id="GGI55946.1"/>
    </source>
</evidence>
<protein>
    <recommendedName>
        <fullName evidence="4">Sel1 repeat family protein</fullName>
    </recommendedName>
</protein>
<keyword evidence="3" id="KW-1185">Reference proteome</keyword>
<accession>A0ABQ2BTY9</accession>
<feature type="signal peptide" evidence="1">
    <location>
        <begin position="1"/>
        <end position="23"/>
    </location>
</feature>
<comment type="caution">
    <text evidence="2">The sequence shown here is derived from an EMBL/GenBank/DDBJ whole genome shotgun (WGS) entry which is preliminary data.</text>
</comment>
<gene>
    <name evidence="2" type="ORF">GCM10011444_02550</name>
</gene>
<keyword evidence="1" id="KW-0732">Signal</keyword>
<name>A0ABQ2BTY9_9FLAO</name>
<evidence type="ECO:0008006" key="4">
    <source>
        <dbReference type="Google" id="ProtNLM"/>
    </source>
</evidence>
<dbReference type="RefSeq" id="WP_188372887.1">
    <property type="nucleotide sequence ID" value="NZ_BMDQ01000001.1"/>
</dbReference>
<dbReference type="Proteomes" id="UP000624701">
    <property type="component" value="Unassembled WGS sequence"/>
</dbReference>
<feature type="chain" id="PRO_5045944886" description="Sel1 repeat family protein" evidence="1">
    <location>
        <begin position="24"/>
        <end position="170"/>
    </location>
</feature>